<evidence type="ECO:0000256" key="1">
    <source>
        <dbReference type="ARBA" id="ARBA00004245"/>
    </source>
</evidence>
<accession>A0A507FH74</accession>
<evidence type="ECO:0000256" key="2">
    <source>
        <dbReference type="ARBA" id="ARBA00010337"/>
    </source>
</evidence>
<evidence type="ECO:0000256" key="3">
    <source>
        <dbReference type="ARBA" id="ARBA00022490"/>
    </source>
</evidence>
<comment type="caution">
    <text evidence="9">The sequence shown here is derived from an EMBL/GenBank/DDBJ whole genome shotgun (WGS) entry which is preliminary data.</text>
</comment>
<dbReference type="OrthoDB" id="5860513at2759"/>
<proteinExistence type="inferred from homology"/>
<reference evidence="9 10" key="1">
    <citation type="journal article" date="2019" name="Sci. Rep.">
        <title>Comparative genomics of chytrid fungi reveal insights into the obligate biotrophic and pathogenic lifestyle of Synchytrium endobioticum.</title>
        <authorList>
            <person name="van de Vossenberg B.T.L.H."/>
            <person name="Warris S."/>
            <person name="Nguyen H.D.T."/>
            <person name="van Gent-Pelzer M.P.E."/>
            <person name="Joly D.L."/>
            <person name="van de Geest H.C."/>
            <person name="Bonants P.J.M."/>
            <person name="Smith D.S."/>
            <person name="Levesque C.A."/>
            <person name="van der Lee T.A.J."/>
        </authorList>
    </citation>
    <scope>NUCLEOTIDE SEQUENCE [LARGE SCALE GENOMIC DNA]</scope>
    <source>
        <strain evidence="9 10">CBS 675.73</strain>
    </source>
</reference>
<dbReference type="InterPro" id="IPR042241">
    <property type="entry name" value="GCP_C_sf"/>
</dbReference>
<keyword evidence="10" id="KW-1185">Reference proteome</keyword>
<dbReference type="Proteomes" id="UP000320333">
    <property type="component" value="Unassembled WGS sequence"/>
</dbReference>
<feature type="domain" description="Gamma tubulin complex component protein N-terminal" evidence="8">
    <location>
        <begin position="227"/>
        <end position="562"/>
    </location>
</feature>
<name>A0A507FH74_9FUNG</name>
<dbReference type="GO" id="GO:0043015">
    <property type="term" value="F:gamma-tubulin binding"/>
    <property type="evidence" value="ECO:0007669"/>
    <property type="project" value="InterPro"/>
</dbReference>
<feature type="domain" description="Gamma tubulin complex component C-terminal" evidence="7">
    <location>
        <begin position="565"/>
        <end position="891"/>
    </location>
</feature>
<dbReference type="GO" id="GO:0000278">
    <property type="term" value="P:mitotic cell cycle"/>
    <property type="evidence" value="ECO:0007669"/>
    <property type="project" value="TreeGrafter"/>
</dbReference>
<sequence length="893" mass="100888">MLGPPSQPSAKHQMDQGQPAKTETNKSDKSAAIHNAVARLVSIFARPNPAEPNKTRENTEEVTAFCMRILSSRIAPTAATDSNHVVDTIKKRLTRRDKSLKDALAFTSLCFTIDNSVTTFLSRSLFFIGELILSMQADLLDRRENPLDDAFAVNGLKSVRAMPEFPKLPQVFPDASVSLDDTETADPIPKYSNKPRGPCNGYYLIANTKYPSTDVDKMMHPSESELLRDIMYIFQDIDGQYIKFNPALDIFVLSDKVWVPPTTCENLRLLSEVGWLYRKVKSVVSSWSANSSASAEAEPRGRFNAFAPSAAVAASTHTMEEGLIRQGFCAGIQKELVKHFELIAQLENQFTKSMEPVGSEQNVPSSPSTEFSAKGLSLKRLLVWIHEPLQKLRLIQVLVDSSAGLRGGALLSMVHGYMNHGDPFVQELVEGLLKQISAPFFQMLKRWIYEGELNDPFQEFFVVEDANVEEEAMWRSRYTLKNEMIPSFLGRSVAKKCYLIGKSLNFIRFCCAEEAFVIQRSQELATSPSGLLEYGDMAALEKSVTSAYTSISAHILSLLFGKYKLMTHLQALKKYLLLGQGDLVQNLMDKLGADLSKPANSIMRHNLAGILESSIRASNAQHDDPDVLRRLDVRLLEVSPGDSGWDVFTLDYRTDNPISTVFPMQSMHQYMKLFTFLWRLKRVEHSLSVSWRKGMTEYTSFRNMADMRHYFHTSSIVLSEMIHFTYQLQYYILFEVLECSWTELNSYLMKRTGDLDQLIGAHNKYLNNITSRGLLAATASNNQNLFSMLIGLFDVILKFQTSLSNLVELAEERLMESKQRTSRDYENQFLDPRLNAKEPTNETLKDRISAEGANMDEIAKTYRADLQVILEALTSHADINLHGLRVRLDYNAK</sequence>
<protein>
    <submittedName>
        <fullName evidence="9">Uncharacterized protein</fullName>
    </submittedName>
</protein>
<dbReference type="PANTHER" id="PTHR19302:SF14">
    <property type="entry name" value="GAMMA-TUBULIN COMPLEX COMPONENT 3"/>
    <property type="match status" value="1"/>
</dbReference>
<dbReference type="GO" id="GO:0051011">
    <property type="term" value="F:microtubule minus-end binding"/>
    <property type="evidence" value="ECO:0007669"/>
    <property type="project" value="TreeGrafter"/>
</dbReference>
<dbReference type="GO" id="GO:0005816">
    <property type="term" value="C:spindle pole body"/>
    <property type="evidence" value="ECO:0007669"/>
    <property type="project" value="UniProtKB-ARBA"/>
</dbReference>
<dbReference type="InterPro" id="IPR041470">
    <property type="entry name" value="GCP_N"/>
</dbReference>
<evidence type="ECO:0000313" key="10">
    <source>
        <dbReference type="Proteomes" id="UP000320333"/>
    </source>
</evidence>
<dbReference type="GO" id="GO:0000922">
    <property type="term" value="C:spindle pole"/>
    <property type="evidence" value="ECO:0007669"/>
    <property type="project" value="InterPro"/>
</dbReference>
<dbReference type="Gene3D" id="1.20.120.1900">
    <property type="entry name" value="Gamma-tubulin complex, C-terminal domain"/>
    <property type="match status" value="1"/>
</dbReference>
<keyword evidence="5" id="KW-0206">Cytoskeleton</keyword>
<evidence type="ECO:0000256" key="5">
    <source>
        <dbReference type="ARBA" id="ARBA00023212"/>
    </source>
</evidence>
<dbReference type="GO" id="GO:0031122">
    <property type="term" value="P:cytoplasmic microtubule organization"/>
    <property type="evidence" value="ECO:0007669"/>
    <property type="project" value="TreeGrafter"/>
</dbReference>
<evidence type="ECO:0000256" key="4">
    <source>
        <dbReference type="ARBA" id="ARBA00022701"/>
    </source>
</evidence>
<keyword evidence="3" id="KW-0963">Cytoplasm</keyword>
<keyword evidence="4" id="KW-0493">Microtubule</keyword>
<dbReference type="Pfam" id="PF04130">
    <property type="entry name" value="GCP_C_terminal"/>
    <property type="match status" value="1"/>
</dbReference>
<dbReference type="InterPro" id="IPR007259">
    <property type="entry name" value="GCP"/>
</dbReference>
<dbReference type="AlphaFoldDB" id="A0A507FH74"/>
<dbReference type="PANTHER" id="PTHR19302">
    <property type="entry name" value="GAMMA TUBULIN COMPLEX PROTEIN"/>
    <property type="match status" value="1"/>
</dbReference>
<evidence type="ECO:0000259" key="7">
    <source>
        <dbReference type="Pfam" id="PF04130"/>
    </source>
</evidence>
<evidence type="ECO:0000256" key="6">
    <source>
        <dbReference type="SAM" id="MobiDB-lite"/>
    </source>
</evidence>
<dbReference type="EMBL" id="QEAP01000074">
    <property type="protein sequence ID" value="TPX75624.1"/>
    <property type="molecule type" value="Genomic_DNA"/>
</dbReference>
<evidence type="ECO:0000259" key="8">
    <source>
        <dbReference type="Pfam" id="PF17681"/>
    </source>
</evidence>
<evidence type="ECO:0000313" key="9">
    <source>
        <dbReference type="EMBL" id="TPX75624.1"/>
    </source>
</evidence>
<gene>
    <name evidence="9" type="ORF">CcCBS67573_g03097</name>
</gene>
<dbReference type="GO" id="GO:0000930">
    <property type="term" value="C:gamma-tubulin complex"/>
    <property type="evidence" value="ECO:0007669"/>
    <property type="project" value="TreeGrafter"/>
</dbReference>
<comment type="similarity">
    <text evidence="2">Belongs to the TUBGCP family.</text>
</comment>
<dbReference type="GO" id="GO:0051321">
    <property type="term" value="P:meiotic cell cycle"/>
    <property type="evidence" value="ECO:0007669"/>
    <property type="project" value="TreeGrafter"/>
</dbReference>
<organism evidence="9 10">
    <name type="scientific">Chytriomyces confervae</name>
    <dbReference type="NCBI Taxonomy" id="246404"/>
    <lineage>
        <taxon>Eukaryota</taxon>
        <taxon>Fungi</taxon>
        <taxon>Fungi incertae sedis</taxon>
        <taxon>Chytridiomycota</taxon>
        <taxon>Chytridiomycota incertae sedis</taxon>
        <taxon>Chytridiomycetes</taxon>
        <taxon>Chytridiales</taxon>
        <taxon>Chytriomycetaceae</taxon>
        <taxon>Chytriomyces</taxon>
    </lineage>
</organism>
<comment type="subcellular location">
    <subcellularLocation>
        <location evidence="1">Cytoplasm</location>
        <location evidence="1">Cytoskeleton</location>
    </subcellularLocation>
</comment>
<dbReference type="STRING" id="246404.A0A507FH74"/>
<dbReference type="GO" id="GO:0007020">
    <property type="term" value="P:microtubule nucleation"/>
    <property type="evidence" value="ECO:0007669"/>
    <property type="project" value="InterPro"/>
</dbReference>
<dbReference type="GO" id="GO:0051225">
    <property type="term" value="P:spindle assembly"/>
    <property type="evidence" value="ECO:0007669"/>
    <property type="project" value="TreeGrafter"/>
</dbReference>
<dbReference type="InterPro" id="IPR040457">
    <property type="entry name" value="GCP_C"/>
</dbReference>
<dbReference type="Pfam" id="PF17681">
    <property type="entry name" value="GCP_N_terminal"/>
    <property type="match status" value="1"/>
</dbReference>
<feature type="region of interest" description="Disordered" evidence="6">
    <location>
        <begin position="1"/>
        <end position="30"/>
    </location>
</feature>
<dbReference type="GO" id="GO:0005874">
    <property type="term" value="C:microtubule"/>
    <property type="evidence" value="ECO:0007669"/>
    <property type="project" value="UniProtKB-KW"/>
</dbReference>